<dbReference type="AlphaFoldDB" id="A0A4U1JDY4"/>
<dbReference type="EMBL" id="SSMQ01000011">
    <property type="protein sequence ID" value="TKD09189.1"/>
    <property type="molecule type" value="Genomic_DNA"/>
</dbReference>
<feature type="compositionally biased region" description="Basic and acidic residues" evidence="1">
    <location>
        <begin position="155"/>
        <end position="206"/>
    </location>
</feature>
<dbReference type="Proteomes" id="UP000309215">
    <property type="component" value="Unassembled WGS sequence"/>
</dbReference>
<evidence type="ECO:0000256" key="1">
    <source>
        <dbReference type="SAM" id="MobiDB-lite"/>
    </source>
</evidence>
<protein>
    <submittedName>
        <fullName evidence="3">Uncharacterized protein</fullName>
    </submittedName>
</protein>
<dbReference type="OrthoDB" id="5526069at2"/>
<accession>A0A4U1JDY4</accession>
<organism evidence="3 4">
    <name type="scientific">Polyangium fumosum</name>
    <dbReference type="NCBI Taxonomy" id="889272"/>
    <lineage>
        <taxon>Bacteria</taxon>
        <taxon>Pseudomonadati</taxon>
        <taxon>Myxococcota</taxon>
        <taxon>Polyangia</taxon>
        <taxon>Polyangiales</taxon>
        <taxon>Polyangiaceae</taxon>
        <taxon>Polyangium</taxon>
    </lineage>
</organism>
<evidence type="ECO:0000313" key="4">
    <source>
        <dbReference type="Proteomes" id="UP000309215"/>
    </source>
</evidence>
<gene>
    <name evidence="3" type="ORF">E8A74_13000</name>
</gene>
<keyword evidence="4" id="KW-1185">Reference proteome</keyword>
<feature type="region of interest" description="Disordered" evidence="1">
    <location>
        <begin position="155"/>
        <end position="224"/>
    </location>
</feature>
<evidence type="ECO:0000256" key="2">
    <source>
        <dbReference type="SAM" id="SignalP"/>
    </source>
</evidence>
<evidence type="ECO:0000313" key="3">
    <source>
        <dbReference type="EMBL" id="TKD09189.1"/>
    </source>
</evidence>
<name>A0A4U1JDY4_9BACT</name>
<feature type="signal peptide" evidence="2">
    <location>
        <begin position="1"/>
        <end position="36"/>
    </location>
</feature>
<proteinExistence type="predicted"/>
<sequence>MRHLLPFDLRLHRPRPRSLAGVAFLLPALLAAPAFAHGGGVASPPIEVPPPPPGDGATAVGVLKDVEAKAQDPRSKKAVADAITRSKKALERAHGARASGDVPHARILDGVALEWAETARDLLRAAEAEQAAAAVAEKAKEASTQAERARALLEETQARRGRAEAELERATAEEKGAREAAAKAEEARIAGGKGKDKPAKKDDAKAPKKAGGGAAAVPKKGKGK</sequence>
<comment type="caution">
    <text evidence="3">The sequence shown here is derived from an EMBL/GenBank/DDBJ whole genome shotgun (WGS) entry which is preliminary data.</text>
</comment>
<reference evidence="3 4" key="1">
    <citation type="submission" date="2019-04" db="EMBL/GenBank/DDBJ databases">
        <authorList>
            <person name="Li Y."/>
            <person name="Wang J."/>
        </authorList>
    </citation>
    <scope>NUCLEOTIDE SEQUENCE [LARGE SCALE GENOMIC DNA]</scope>
    <source>
        <strain evidence="3 4">DSM 14668</strain>
    </source>
</reference>
<keyword evidence="2" id="KW-0732">Signal</keyword>
<feature type="chain" id="PRO_5020889321" evidence="2">
    <location>
        <begin position="37"/>
        <end position="224"/>
    </location>
</feature>
<dbReference type="RefSeq" id="WP_136929298.1">
    <property type="nucleotide sequence ID" value="NZ_SSMQ01000011.1"/>
</dbReference>